<evidence type="ECO:0000256" key="2">
    <source>
        <dbReference type="SAM" id="Phobius"/>
    </source>
</evidence>
<reference evidence="3" key="1">
    <citation type="submission" date="2020-08" db="EMBL/GenBank/DDBJ databases">
        <title>Genome sequencing and assembly of the red palm weevil Rhynchophorus ferrugineus.</title>
        <authorList>
            <person name="Dias G.B."/>
            <person name="Bergman C.M."/>
            <person name="Manee M."/>
        </authorList>
    </citation>
    <scope>NUCLEOTIDE SEQUENCE</scope>
    <source>
        <strain evidence="3">AA-2017</strain>
        <tissue evidence="3">Whole larva</tissue>
    </source>
</reference>
<dbReference type="EMBL" id="JAACXV010014584">
    <property type="protein sequence ID" value="KAF7265824.1"/>
    <property type="molecule type" value="Genomic_DNA"/>
</dbReference>
<feature type="compositionally biased region" description="Polar residues" evidence="1">
    <location>
        <begin position="183"/>
        <end position="192"/>
    </location>
</feature>
<keyword evidence="2" id="KW-0812">Transmembrane</keyword>
<comment type="caution">
    <text evidence="3">The sequence shown here is derived from an EMBL/GenBank/DDBJ whole genome shotgun (WGS) entry which is preliminary data.</text>
</comment>
<dbReference type="Proteomes" id="UP000625711">
    <property type="component" value="Unassembled WGS sequence"/>
</dbReference>
<protein>
    <submittedName>
        <fullName evidence="3">Uncharacterized protein</fullName>
    </submittedName>
</protein>
<feature type="compositionally biased region" description="Basic and acidic residues" evidence="1">
    <location>
        <begin position="161"/>
        <end position="182"/>
    </location>
</feature>
<accession>A0A834HQ23</accession>
<dbReference type="AlphaFoldDB" id="A0A834HQ23"/>
<keyword evidence="2" id="KW-0472">Membrane</keyword>
<evidence type="ECO:0000313" key="3">
    <source>
        <dbReference type="EMBL" id="KAF7265824.1"/>
    </source>
</evidence>
<evidence type="ECO:0000256" key="1">
    <source>
        <dbReference type="SAM" id="MobiDB-lite"/>
    </source>
</evidence>
<keyword evidence="4" id="KW-1185">Reference proteome</keyword>
<organism evidence="3 4">
    <name type="scientific">Rhynchophorus ferrugineus</name>
    <name type="common">Red palm weevil</name>
    <name type="synonym">Curculio ferrugineus</name>
    <dbReference type="NCBI Taxonomy" id="354439"/>
    <lineage>
        <taxon>Eukaryota</taxon>
        <taxon>Metazoa</taxon>
        <taxon>Ecdysozoa</taxon>
        <taxon>Arthropoda</taxon>
        <taxon>Hexapoda</taxon>
        <taxon>Insecta</taxon>
        <taxon>Pterygota</taxon>
        <taxon>Neoptera</taxon>
        <taxon>Endopterygota</taxon>
        <taxon>Coleoptera</taxon>
        <taxon>Polyphaga</taxon>
        <taxon>Cucujiformia</taxon>
        <taxon>Curculionidae</taxon>
        <taxon>Dryophthorinae</taxon>
        <taxon>Rhynchophorus</taxon>
    </lineage>
</organism>
<keyword evidence="2" id="KW-1133">Transmembrane helix</keyword>
<name>A0A834HQ23_RHYFE</name>
<feature type="transmembrane region" description="Helical" evidence="2">
    <location>
        <begin position="120"/>
        <end position="142"/>
    </location>
</feature>
<gene>
    <name evidence="3" type="ORF">GWI33_020894</name>
</gene>
<evidence type="ECO:0000313" key="4">
    <source>
        <dbReference type="Proteomes" id="UP000625711"/>
    </source>
</evidence>
<proteinExistence type="predicted"/>
<sequence>MNLTKRIEVEDLIGQTEFTLEAFAGAEGERFVLVAFLGQGQLIKSDALNSLMQFSVEGSFLERLCSIFIIDFVWLILRTSPLSHLIKFRNQLCDYLLKTQKTVIKWTNRVWKSTSKTRPTGRFCVLAAFLILGVVASAYLCVTLKKGTLLWVTDSSRQLNKDRQEDTPAEKQDKNTSLKDIKSTSSQETTQI</sequence>
<dbReference type="OrthoDB" id="6710297at2759"/>
<feature type="region of interest" description="Disordered" evidence="1">
    <location>
        <begin position="161"/>
        <end position="192"/>
    </location>
</feature>